<evidence type="ECO:0000313" key="3">
    <source>
        <dbReference type="Proteomes" id="UP000265715"/>
    </source>
</evidence>
<gene>
    <name evidence="2" type="primary">ydcZ</name>
    <name evidence="2" type="ORF">Mterra_01651</name>
</gene>
<sequence length="164" mass="16377">MPYGTVGPGQPGRLGGVESLVFIALSVLAAGIAVGLQSPMLGILSSRLGTLEAIFIVHIGGAVASVLPLLLLRGGGKLGQLAAVPWYTLLAGVLGLVVVAAIGYAVPRIGAGATTVLLVAAQLLAATLADQFGWFGIAVKPLDLGKVLGLGLLLAGAWLVVRPN</sequence>
<comment type="caution">
    <text evidence="2">The sequence shown here is derived from an EMBL/GenBank/DDBJ whole genome shotgun (WGS) entry which is preliminary data.</text>
</comment>
<protein>
    <submittedName>
        <fullName evidence="2">Inner membrane protein YdcZ</fullName>
    </submittedName>
</protein>
<dbReference type="Pfam" id="PF04657">
    <property type="entry name" value="DMT_YdcZ"/>
    <property type="match status" value="1"/>
</dbReference>
<dbReference type="AlphaFoldDB" id="A0A399ELJ7"/>
<dbReference type="GO" id="GO:0005886">
    <property type="term" value="C:plasma membrane"/>
    <property type="evidence" value="ECO:0007669"/>
    <property type="project" value="TreeGrafter"/>
</dbReference>
<feature type="transmembrane region" description="Helical" evidence="1">
    <location>
        <begin position="20"/>
        <end position="41"/>
    </location>
</feature>
<dbReference type="InterPro" id="IPR006750">
    <property type="entry name" value="YdcZ"/>
</dbReference>
<keyword evidence="1" id="KW-0472">Membrane</keyword>
<dbReference type="PANTHER" id="PTHR34821:SF2">
    <property type="entry name" value="INNER MEMBRANE PROTEIN YDCZ"/>
    <property type="match status" value="1"/>
</dbReference>
<feature type="transmembrane region" description="Helical" evidence="1">
    <location>
        <begin position="144"/>
        <end position="161"/>
    </location>
</feature>
<name>A0A399ELJ7_9DEIN</name>
<organism evidence="2 3">
    <name type="scientific">Calidithermus terrae</name>
    <dbReference type="NCBI Taxonomy" id="1408545"/>
    <lineage>
        <taxon>Bacteria</taxon>
        <taxon>Thermotogati</taxon>
        <taxon>Deinococcota</taxon>
        <taxon>Deinococci</taxon>
        <taxon>Thermales</taxon>
        <taxon>Thermaceae</taxon>
        <taxon>Calidithermus</taxon>
    </lineage>
</organism>
<dbReference type="Proteomes" id="UP000265715">
    <property type="component" value="Unassembled WGS sequence"/>
</dbReference>
<reference evidence="2 3" key="1">
    <citation type="submission" date="2018-08" db="EMBL/GenBank/DDBJ databases">
        <title>Meiothermus terrae DSM 26712 genome sequencing project.</title>
        <authorList>
            <person name="Da Costa M.S."/>
            <person name="Albuquerque L."/>
            <person name="Raposo P."/>
            <person name="Froufe H.J.C."/>
            <person name="Barroso C.S."/>
            <person name="Egas C."/>
        </authorList>
    </citation>
    <scope>NUCLEOTIDE SEQUENCE [LARGE SCALE GENOMIC DNA]</scope>
    <source>
        <strain evidence="2 3">DSM 26712</strain>
    </source>
</reference>
<keyword evidence="1" id="KW-1133">Transmembrane helix</keyword>
<evidence type="ECO:0000313" key="2">
    <source>
        <dbReference type="EMBL" id="RIH85604.1"/>
    </source>
</evidence>
<accession>A0A399ELJ7</accession>
<proteinExistence type="predicted"/>
<dbReference type="PANTHER" id="PTHR34821">
    <property type="entry name" value="INNER MEMBRANE PROTEIN YDCZ"/>
    <property type="match status" value="1"/>
</dbReference>
<feature type="transmembrane region" description="Helical" evidence="1">
    <location>
        <begin position="84"/>
        <end position="104"/>
    </location>
</feature>
<keyword evidence="3" id="KW-1185">Reference proteome</keyword>
<keyword evidence="1" id="KW-0812">Transmembrane</keyword>
<evidence type="ECO:0000256" key="1">
    <source>
        <dbReference type="SAM" id="Phobius"/>
    </source>
</evidence>
<feature type="transmembrane region" description="Helical" evidence="1">
    <location>
        <begin position="53"/>
        <end position="72"/>
    </location>
</feature>
<feature type="transmembrane region" description="Helical" evidence="1">
    <location>
        <begin position="116"/>
        <end position="138"/>
    </location>
</feature>
<dbReference type="EMBL" id="QXDL01000056">
    <property type="protein sequence ID" value="RIH85604.1"/>
    <property type="molecule type" value="Genomic_DNA"/>
</dbReference>